<name>A0ABD2BUS8_VESMC</name>
<keyword evidence="2" id="KW-1185">Reference proteome</keyword>
<evidence type="ECO:0000313" key="2">
    <source>
        <dbReference type="Proteomes" id="UP001607303"/>
    </source>
</evidence>
<dbReference type="EMBL" id="JAYRBN010000066">
    <property type="protein sequence ID" value="KAL2736455.1"/>
    <property type="molecule type" value="Genomic_DNA"/>
</dbReference>
<organism evidence="1 2">
    <name type="scientific">Vespula maculifrons</name>
    <name type="common">Eastern yellow jacket</name>
    <name type="synonym">Wasp</name>
    <dbReference type="NCBI Taxonomy" id="7453"/>
    <lineage>
        <taxon>Eukaryota</taxon>
        <taxon>Metazoa</taxon>
        <taxon>Ecdysozoa</taxon>
        <taxon>Arthropoda</taxon>
        <taxon>Hexapoda</taxon>
        <taxon>Insecta</taxon>
        <taxon>Pterygota</taxon>
        <taxon>Neoptera</taxon>
        <taxon>Endopterygota</taxon>
        <taxon>Hymenoptera</taxon>
        <taxon>Apocrita</taxon>
        <taxon>Aculeata</taxon>
        <taxon>Vespoidea</taxon>
        <taxon>Vespidae</taxon>
        <taxon>Vespinae</taxon>
        <taxon>Vespula</taxon>
    </lineage>
</organism>
<sequence>MVELGGGIFKGSSRHAPRLRLADFVEVVVNFVARVRCLNVVREWFAFKVLPVATVRVEEQ</sequence>
<comment type="caution">
    <text evidence="1">The sequence shown here is derived from an EMBL/GenBank/DDBJ whole genome shotgun (WGS) entry which is preliminary data.</text>
</comment>
<proteinExistence type="predicted"/>
<dbReference type="Proteomes" id="UP001607303">
    <property type="component" value="Unassembled WGS sequence"/>
</dbReference>
<reference evidence="1 2" key="1">
    <citation type="journal article" date="2024" name="Ann. Entomol. Soc. Am.">
        <title>Genomic analyses of the southern and eastern yellowjacket wasps (Hymenoptera: Vespidae) reveal evolutionary signatures of social life.</title>
        <authorList>
            <person name="Catto M.A."/>
            <person name="Caine P.B."/>
            <person name="Orr S.E."/>
            <person name="Hunt B.G."/>
            <person name="Goodisman M.A.D."/>
        </authorList>
    </citation>
    <scope>NUCLEOTIDE SEQUENCE [LARGE SCALE GENOMIC DNA]</scope>
    <source>
        <strain evidence="1">232</strain>
        <tissue evidence="1">Head and thorax</tissue>
    </source>
</reference>
<gene>
    <name evidence="1" type="ORF">V1477_012964</name>
</gene>
<accession>A0ABD2BUS8</accession>
<dbReference type="AlphaFoldDB" id="A0ABD2BUS8"/>
<evidence type="ECO:0000313" key="1">
    <source>
        <dbReference type="EMBL" id="KAL2736455.1"/>
    </source>
</evidence>
<protein>
    <submittedName>
        <fullName evidence="1">Uncharacterized protein</fullName>
    </submittedName>
</protein>